<dbReference type="InterPro" id="IPR021145">
    <property type="entry name" value="Portal_protein_SPP1_Gp6-like"/>
</dbReference>
<comment type="caution">
    <text evidence="2">The sequence shown here is derived from an EMBL/GenBank/DDBJ whole genome shotgun (WGS) entry which is preliminary data.</text>
</comment>
<accession>A0A561UKN4</accession>
<dbReference type="Pfam" id="PF05133">
    <property type="entry name" value="SPP1_portal"/>
    <property type="match status" value="1"/>
</dbReference>
<proteinExistence type="predicted"/>
<dbReference type="EMBL" id="VIWT01000001">
    <property type="protein sequence ID" value="TWF99922.1"/>
    <property type="molecule type" value="Genomic_DNA"/>
</dbReference>
<evidence type="ECO:0000256" key="1">
    <source>
        <dbReference type="SAM" id="MobiDB-lite"/>
    </source>
</evidence>
<evidence type="ECO:0000313" key="3">
    <source>
        <dbReference type="Proteomes" id="UP000317940"/>
    </source>
</evidence>
<gene>
    <name evidence="2" type="ORF">FHX73_113782</name>
</gene>
<evidence type="ECO:0000313" key="2">
    <source>
        <dbReference type="EMBL" id="TWF99922.1"/>
    </source>
</evidence>
<protein>
    <submittedName>
        <fullName evidence="2">A118 family predicted phage portal protein</fullName>
    </submittedName>
</protein>
<dbReference type="Proteomes" id="UP000317940">
    <property type="component" value="Unassembled WGS sequence"/>
</dbReference>
<dbReference type="RefSeq" id="WP_145906099.1">
    <property type="nucleotide sequence ID" value="NZ_BAAAMZ010000021.1"/>
</dbReference>
<reference evidence="2 3" key="1">
    <citation type="submission" date="2019-06" db="EMBL/GenBank/DDBJ databases">
        <title>Sequencing the genomes of 1000 actinobacteria strains.</title>
        <authorList>
            <person name="Klenk H.-P."/>
        </authorList>
    </citation>
    <scope>NUCLEOTIDE SEQUENCE [LARGE SCALE GENOMIC DNA]</scope>
    <source>
        <strain evidence="2 3">DSM 44826</strain>
    </source>
</reference>
<dbReference type="OrthoDB" id="3268708at2"/>
<name>A0A561UKN4_9ACTN</name>
<organism evidence="2 3">
    <name type="scientific">Kitasatospora viridis</name>
    <dbReference type="NCBI Taxonomy" id="281105"/>
    <lineage>
        <taxon>Bacteria</taxon>
        <taxon>Bacillati</taxon>
        <taxon>Actinomycetota</taxon>
        <taxon>Actinomycetes</taxon>
        <taxon>Kitasatosporales</taxon>
        <taxon>Streptomycetaceae</taxon>
        <taxon>Kitasatospora</taxon>
    </lineage>
</organism>
<feature type="region of interest" description="Disordered" evidence="1">
    <location>
        <begin position="488"/>
        <end position="515"/>
    </location>
</feature>
<keyword evidence="3" id="KW-1185">Reference proteome</keyword>
<dbReference type="AlphaFoldDB" id="A0A561UKN4"/>
<feature type="compositionally biased region" description="Gly residues" evidence="1">
    <location>
        <begin position="503"/>
        <end position="515"/>
    </location>
</feature>
<sequence>MPLPDAATVWPPRAPEVTLALGDWGAWYSGDPDRLYEQYLYRGTRTYLNRPSQYRGGLTGRLARWWWGQPTPYGEKRTKTHVPLAGDIARASSDLLFAEPPRLTATSTAAQARIDQLLEEGLHAGLLESGELCAALGGVYLRVVWDQTVRPRPWLSPVAADGAIPDFSYGVLTAVTFWTTLQSDGQHVVRHLERHERGVIYHGVYEGTIDNLGRQVPLTEYPATEPLADQVDADGGINTGAPTVLTAAYIPNMRPARQWRDIPMAAYWGVSDYQGIESLLDALDETYSSWMRDIRLAKARIIAPSQFLTSSGYGPGHGVTFDEDRELYVSMNVPPTSDQGLVLNQFTIRFAEHSATADALIEQAVRMAGYSTATFGEPDGSALTATEVRARQARTLTTRGRKTLYWTPGLGDIIEALLAVEAGPLFNSGVAPERPRIEWQDSVSESPLDLAQTALALDQARSASTETRVRLIHQDWPDDRVQAEVDAINSEAGTSLADPATLGTGGAGLDGPDGS</sequence>